<dbReference type="InterPro" id="IPR013229">
    <property type="entry name" value="PEGA"/>
</dbReference>
<feature type="compositionally biased region" description="Pro residues" evidence="1">
    <location>
        <begin position="58"/>
        <end position="79"/>
    </location>
</feature>
<reference evidence="3 4" key="1">
    <citation type="submission" date="2017-06" db="EMBL/GenBank/DDBJ databases">
        <authorList>
            <person name="Kim H.J."/>
            <person name="Triplett B.A."/>
        </authorList>
    </citation>
    <scope>NUCLEOTIDE SEQUENCE [LARGE SCALE GENOMIC DNA]</scope>
    <source>
        <strain evidence="3 4">DSM 14713</strain>
    </source>
</reference>
<dbReference type="Proteomes" id="UP000217289">
    <property type="component" value="Chromosome"/>
</dbReference>
<dbReference type="EMBL" id="CP022163">
    <property type="protein sequence ID" value="ATB27389.1"/>
    <property type="molecule type" value="Genomic_DNA"/>
</dbReference>
<evidence type="ECO:0000256" key="1">
    <source>
        <dbReference type="SAM" id="MobiDB-lite"/>
    </source>
</evidence>
<accession>A0A250I6A9</accession>
<gene>
    <name evidence="3" type="ORF">MEBOL_000827</name>
</gene>
<dbReference type="KEGG" id="mbd:MEBOL_000827"/>
<proteinExistence type="predicted"/>
<dbReference type="Pfam" id="PF08308">
    <property type="entry name" value="PEGA"/>
    <property type="match status" value="1"/>
</dbReference>
<name>A0A250I6A9_9BACT</name>
<feature type="compositionally biased region" description="Low complexity" evidence="1">
    <location>
        <begin position="40"/>
        <end position="49"/>
    </location>
</feature>
<evidence type="ECO:0000313" key="4">
    <source>
        <dbReference type="Proteomes" id="UP000217289"/>
    </source>
</evidence>
<dbReference type="AlphaFoldDB" id="A0A250I6A9"/>
<evidence type="ECO:0000313" key="3">
    <source>
        <dbReference type="EMBL" id="ATB27389.1"/>
    </source>
</evidence>
<evidence type="ECO:0000259" key="2">
    <source>
        <dbReference type="Pfam" id="PF08308"/>
    </source>
</evidence>
<protein>
    <submittedName>
        <fullName evidence="3">PEGA domain-containing protein</fullName>
    </submittedName>
</protein>
<sequence>MVPGPPARLASRPVRLKTPFTLSLALLVGAASPDTEAAPRRASTPPAARNKPKKTAEPAPPVEEAPEPAPPPPAPPPEPVVAAPAPVLPATPWAGKTVVLAVPATPAAREHASRLETQLREALGAQADLQLVSPEWLFPSPPPESLQPGDALFNEGKELYDNLDPEAASKKFIAAAAFYEQHAVDTRPERLARVYIFLGASHLLNGDADSAKTSFTRAQLAAPTVKPDSELFGQDVHDAFAAARKALAEQPKGTLALDSEPSGAQVTLRGEPLGTTPLADLQLPPGPHQLAFTLPGHVPQGVFQTVTASRREQVRPTLEPLPGLAEVRTLAAQASTSRALEEPGPPTEVRTLGEKLGARYVVLAVVGRDGREPAATVLHAWDVTGKNRLRGVKLDAGDAEERREAVLQVHDFATGKLVPESRFPVALTTAVKKPWFWAAVGGVAVATTAGILLATQGPRPLGPRLGNFGAGW</sequence>
<keyword evidence="4" id="KW-1185">Reference proteome</keyword>
<feature type="domain" description="PEGA" evidence="2">
    <location>
        <begin position="253"/>
        <end position="315"/>
    </location>
</feature>
<organism evidence="3 4">
    <name type="scientific">Melittangium boletus DSM 14713</name>
    <dbReference type="NCBI Taxonomy" id="1294270"/>
    <lineage>
        <taxon>Bacteria</taxon>
        <taxon>Pseudomonadati</taxon>
        <taxon>Myxococcota</taxon>
        <taxon>Myxococcia</taxon>
        <taxon>Myxococcales</taxon>
        <taxon>Cystobacterineae</taxon>
        <taxon>Archangiaceae</taxon>
        <taxon>Melittangium</taxon>
    </lineage>
</organism>
<feature type="region of interest" description="Disordered" evidence="1">
    <location>
        <begin position="30"/>
        <end position="83"/>
    </location>
</feature>